<evidence type="ECO:0000259" key="1">
    <source>
        <dbReference type="Pfam" id="PF14111"/>
    </source>
</evidence>
<evidence type="ECO:0000313" key="3">
    <source>
        <dbReference type="Proteomes" id="UP001327560"/>
    </source>
</evidence>
<dbReference type="AlphaFoldDB" id="A0AAQ3Q7J8"/>
<gene>
    <name evidence="2" type="ORF">Cni_G07659</name>
</gene>
<dbReference type="InterPro" id="IPR025558">
    <property type="entry name" value="DUF4283"/>
</dbReference>
<dbReference type="Pfam" id="PF14111">
    <property type="entry name" value="DUF4283"/>
    <property type="match status" value="1"/>
</dbReference>
<proteinExistence type="predicted"/>
<dbReference type="PANTHER" id="PTHR31286">
    <property type="entry name" value="GLYCINE-RICH CELL WALL STRUCTURAL PROTEIN 1.8-LIKE"/>
    <property type="match status" value="1"/>
</dbReference>
<dbReference type="InterPro" id="IPR040256">
    <property type="entry name" value="At4g02000-like"/>
</dbReference>
<feature type="domain" description="DUF4283" evidence="1">
    <location>
        <begin position="16"/>
        <end position="77"/>
    </location>
</feature>
<dbReference type="PANTHER" id="PTHR31286:SF99">
    <property type="entry name" value="DUF4283 DOMAIN-CONTAINING PROTEIN"/>
    <property type="match status" value="1"/>
</dbReference>
<dbReference type="EMBL" id="CP136891">
    <property type="protein sequence ID" value="WOK98947.1"/>
    <property type="molecule type" value="Genomic_DNA"/>
</dbReference>
<dbReference type="Proteomes" id="UP001327560">
    <property type="component" value="Chromosome 2"/>
</dbReference>
<evidence type="ECO:0000313" key="2">
    <source>
        <dbReference type="EMBL" id="WOK98947.1"/>
    </source>
</evidence>
<accession>A0AAQ3Q7J8</accession>
<name>A0AAQ3Q7J8_9LILI</name>
<keyword evidence="3" id="KW-1185">Reference proteome</keyword>
<reference evidence="2 3" key="1">
    <citation type="submission" date="2023-10" db="EMBL/GenBank/DDBJ databases">
        <title>Chromosome-scale genome assembly provides insights into flower coloration mechanisms of Canna indica.</title>
        <authorList>
            <person name="Li C."/>
        </authorList>
    </citation>
    <scope>NUCLEOTIDE SEQUENCE [LARGE SCALE GENOMIC DNA]</scope>
    <source>
        <tissue evidence="2">Flower</tissue>
    </source>
</reference>
<protein>
    <recommendedName>
        <fullName evidence="1">DUF4283 domain-containing protein</fullName>
    </recommendedName>
</protein>
<sequence length="115" mass="13470">MGGPKVKMKQLRMIRSWMDWAMSIWSSFNITNVIDLENRFFLFRFSSKEDVVRVLTTGPWAFMGDLINLRPWRPDFKALIETITSAPVWIQLPDLPMEYWQNGSLFKIASAIVNL</sequence>
<organism evidence="2 3">
    <name type="scientific">Canna indica</name>
    <name type="common">Indian-shot</name>
    <dbReference type="NCBI Taxonomy" id="4628"/>
    <lineage>
        <taxon>Eukaryota</taxon>
        <taxon>Viridiplantae</taxon>
        <taxon>Streptophyta</taxon>
        <taxon>Embryophyta</taxon>
        <taxon>Tracheophyta</taxon>
        <taxon>Spermatophyta</taxon>
        <taxon>Magnoliopsida</taxon>
        <taxon>Liliopsida</taxon>
        <taxon>Zingiberales</taxon>
        <taxon>Cannaceae</taxon>
        <taxon>Canna</taxon>
    </lineage>
</organism>